<feature type="region of interest" description="Disordered" evidence="1">
    <location>
        <begin position="1"/>
        <end position="48"/>
    </location>
</feature>
<evidence type="ECO:0000256" key="1">
    <source>
        <dbReference type="SAM" id="MobiDB-lite"/>
    </source>
</evidence>
<evidence type="ECO:0000313" key="3">
    <source>
        <dbReference type="Proteomes" id="UP000054537"/>
    </source>
</evidence>
<dbReference type="AlphaFoldDB" id="A0A0A6USG2"/>
<dbReference type="Pfam" id="PF13531">
    <property type="entry name" value="SBP_bac_11"/>
    <property type="match status" value="1"/>
</dbReference>
<dbReference type="Gene3D" id="3.40.190.10">
    <property type="entry name" value="Periplasmic binding protein-like II"/>
    <property type="match status" value="1"/>
</dbReference>
<sequence length="161" mass="16143">MGGCAGTDRSAGNEVDVAPGAGASRGGGTAEADGGTAEAGGGTAEAGGAPVRVRVFADESLRAALTEVEKGYEAFNPNVEVVLTYGRGGETARRIADGEKADLLISDEPSGTAAVSGKPERIGRLSVLDLDPAGGPADEFATFLREGEGKRILIDSGLLRP</sequence>
<dbReference type="SUPFAM" id="SSF53850">
    <property type="entry name" value="Periplasmic binding protein-like II"/>
    <property type="match status" value="1"/>
</dbReference>
<gene>
    <name evidence="2" type="ORF">MB27_05875</name>
</gene>
<proteinExistence type="predicted"/>
<dbReference type="EMBL" id="JRTT01000005">
    <property type="protein sequence ID" value="KHD78356.1"/>
    <property type="molecule type" value="Genomic_DNA"/>
</dbReference>
<accession>A0A0A6USG2</accession>
<dbReference type="Proteomes" id="UP000054537">
    <property type="component" value="Unassembled WGS sequence"/>
</dbReference>
<evidence type="ECO:0000313" key="2">
    <source>
        <dbReference type="EMBL" id="KHD78356.1"/>
    </source>
</evidence>
<evidence type="ECO:0008006" key="4">
    <source>
        <dbReference type="Google" id="ProtNLM"/>
    </source>
</evidence>
<dbReference type="STRING" id="1869.MB27_05875"/>
<keyword evidence="3" id="KW-1185">Reference proteome</keyword>
<comment type="caution">
    <text evidence="2">The sequence shown here is derived from an EMBL/GenBank/DDBJ whole genome shotgun (WGS) entry which is preliminary data.</text>
</comment>
<protein>
    <recommendedName>
        <fullName evidence="4">PBP domain-containing protein</fullName>
    </recommendedName>
</protein>
<name>A0A0A6USG2_ACTUT</name>
<organism evidence="2 3">
    <name type="scientific">Actinoplanes utahensis</name>
    <dbReference type="NCBI Taxonomy" id="1869"/>
    <lineage>
        <taxon>Bacteria</taxon>
        <taxon>Bacillati</taxon>
        <taxon>Actinomycetota</taxon>
        <taxon>Actinomycetes</taxon>
        <taxon>Micromonosporales</taxon>
        <taxon>Micromonosporaceae</taxon>
        <taxon>Actinoplanes</taxon>
    </lineage>
</organism>
<reference evidence="2 3" key="1">
    <citation type="submission" date="2014-10" db="EMBL/GenBank/DDBJ databases">
        <title>Draft genome sequence of Actinoplanes utahensis NRRL 12052.</title>
        <authorList>
            <person name="Velasco-Bucheli B."/>
            <person name="del Cerro C."/>
            <person name="Hormigo D."/>
            <person name="Garcia J.L."/>
            <person name="Acebal C."/>
            <person name="Arroyo M."/>
            <person name="de la Mata I."/>
        </authorList>
    </citation>
    <scope>NUCLEOTIDE SEQUENCE [LARGE SCALE GENOMIC DNA]</scope>
    <source>
        <strain evidence="2 3">NRRL 12052</strain>
    </source>
</reference>